<sequence length="190" mass="19969">MAKDKVIIYEETGADPSVDLVVTVSGAGRTRVRAVSEAHQVVDLVRGLVDEGVDLVELCGGFGAVWHDEVARVVRGRVPLGAVYFGFESLTSVAAFKARFEAGEHLSELFIYVHEGADPAFDRLVREKPGGGTTTLVGVPDEAAAAKVAAELAADVQLIELYGGHGPAWARGVIDAVEAKVPVGVTGYAR</sequence>
<gene>
    <name evidence="1" type="ORF">Ssi02_23360</name>
</gene>
<evidence type="ECO:0000313" key="1">
    <source>
        <dbReference type="EMBL" id="GII92105.1"/>
    </source>
</evidence>
<organism evidence="1 2">
    <name type="scientific">Sinosporangium siamense</name>
    <dbReference type="NCBI Taxonomy" id="1367973"/>
    <lineage>
        <taxon>Bacteria</taxon>
        <taxon>Bacillati</taxon>
        <taxon>Actinomycetota</taxon>
        <taxon>Actinomycetes</taxon>
        <taxon>Streptosporangiales</taxon>
        <taxon>Streptosporangiaceae</taxon>
        <taxon>Sinosporangium</taxon>
    </lineage>
</organism>
<dbReference type="Pfam" id="PF20116">
    <property type="entry name" value="DUF6506"/>
    <property type="match status" value="2"/>
</dbReference>
<name>A0A919RG27_9ACTN</name>
<keyword evidence="2" id="KW-1185">Reference proteome</keyword>
<dbReference type="InterPro" id="IPR045441">
    <property type="entry name" value="DUF6506"/>
</dbReference>
<dbReference type="EMBL" id="BOOW01000013">
    <property type="protein sequence ID" value="GII92105.1"/>
    <property type="molecule type" value="Genomic_DNA"/>
</dbReference>
<dbReference type="Proteomes" id="UP000606172">
    <property type="component" value="Unassembled WGS sequence"/>
</dbReference>
<dbReference type="RefSeq" id="WP_204024619.1">
    <property type="nucleotide sequence ID" value="NZ_BOOW01000013.1"/>
</dbReference>
<dbReference type="AlphaFoldDB" id="A0A919RG27"/>
<accession>A0A919RG27</accession>
<evidence type="ECO:0000313" key="2">
    <source>
        <dbReference type="Proteomes" id="UP000606172"/>
    </source>
</evidence>
<reference evidence="1" key="1">
    <citation type="submission" date="2021-01" db="EMBL/GenBank/DDBJ databases">
        <title>Whole genome shotgun sequence of Sinosporangium siamense NBRC 109515.</title>
        <authorList>
            <person name="Komaki H."/>
            <person name="Tamura T."/>
        </authorList>
    </citation>
    <scope>NUCLEOTIDE SEQUENCE</scope>
    <source>
        <strain evidence="1">NBRC 109515</strain>
    </source>
</reference>
<comment type="caution">
    <text evidence="1">The sequence shown here is derived from an EMBL/GenBank/DDBJ whole genome shotgun (WGS) entry which is preliminary data.</text>
</comment>
<protein>
    <submittedName>
        <fullName evidence="1">Uncharacterized protein</fullName>
    </submittedName>
</protein>
<proteinExistence type="predicted"/>